<dbReference type="AlphaFoldDB" id="A0AAD9QSQ1"/>
<dbReference type="InterPro" id="IPR020864">
    <property type="entry name" value="MACPF"/>
</dbReference>
<dbReference type="EMBL" id="JARQWQ010000016">
    <property type="protein sequence ID" value="KAK2566842.1"/>
    <property type="molecule type" value="Genomic_DNA"/>
</dbReference>
<protein>
    <recommendedName>
        <fullName evidence="3">MACPF domain-containing protein</fullName>
    </recommendedName>
</protein>
<keyword evidence="2" id="KW-0472">Membrane</keyword>
<organism evidence="4 5">
    <name type="scientific">Acropora cervicornis</name>
    <name type="common">Staghorn coral</name>
    <dbReference type="NCBI Taxonomy" id="6130"/>
    <lineage>
        <taxon>Eukaryota</taxon>
        <taxon>Metazoa</taxon>
        <taxon>Cnidaria</taxon>
        <taxon>Anthozoa</taxon>
        <taxon>Hexacorallia</taxon>
        <taxon>Scleractinia</taxon>
        <taxon>Astrocoeniina</taxon>
        <taxon>Acroporidae</taxon>
        <taxon>Acropora</taxon>
    </lineage>
</organism>
<reference evidence="4" key="1">
    <citation type="journal article" date="2023" name="G3 (Bethesda)">
        <title>Whole genome assembly and annotation of the endangered Caribbean coral Acropora cervicornis.</title>
        <authorList>
            <person name="Selwyn J.D."/>
            <person name="Vollmer S.V."/>
        </authorList>
    </citation>
    <scope>NUCLEOTIDE SEQUENCE</scope>
    <source>
        <strain evidence="4">K2</strain>
    </source>
</reference>
<feature type="non-terminal residue" evidence="4">
    <location>
        <position position="638"/>
    </location>
</feature>
<keyword evidence="5" id="KW-1185">Reference proteome</keyword>
<proteinExistence type="predicted"/>
<accession>A0AAD9QSQ1</accession>
<evidence type="ECO:0000313" key="4">
    <source>
        <dbReference type="EMBL" id="KAK2566842.1"/>
    </source>
</evidence>
<reference evidence="4" key="2">
    <citation type="journal article" date="2023" name="Science">
        <title>Genomic signatures of disease resistance in endangered staghorn corals.</title>
        <authorList>
            <person name="Vollmer S.V."/>
            <person name="Selwyn J.D."/>
            <person name="Despard B.A."/>
            <person name="Roesel C.L."/>
        </authorList>
    </citation>
    <scope>NUCLEOTIDE SEQUENCE</scope>
    <source>
        <strain evidence="4">K2</strain>
    </source>
</reference>
<feature type="transmembrane region" description="Helical" evidence="2">
    <location>
        <begin position="75"/>
        <end position="96"/>
    </location>
</feature>
<evidence type="ECO:0000313" key="5">
    <source>
        <dbReference type="Proteomes" id="UP001249851"/>
    </source>
</evidence>
<comment type="caution">
    <text evidence="4">The sequence shown here is derived from an EMBL/GenBank/DDBJ whole genome shotgun (WGS) entry which is preliminary data.</text>
</comment>
<evidence type="ECO:0000256" key="1">
    <source>
        <dbReference type="SAM" id="MobiDB-lite"/>
    </source>
</evidence>
<dbReference type="PROSITE" id="PS51412">
    <property type="entry name" value="MACPF_2"/>
    <property type="match status" value="1"/>
</dbReference>
<evidence type="ECO:0000256" key="2">
    <source>
        <dbReference type="SAM" id="Phobius"/>
    </source>
</evidence>
<gene>
    <name evidence="4" type="ORF">P5673_009528</name>
</gene>
<feature type="region of interest" description="Disordered" evidence="1">
    <location>
        <begin position="101"/>
        <end position="125"/>
    </location>
</feature>
<feature type="domain" description="MACPF" evidence="3">
    <location>
        <begin position="139"/>
        <end position="457"/>
    </location>
</feature>
<name>A0AAD9QSQ1_ACRCE</name>
<evidence type="ECO:0000259" key="3">
    <source>
        <dbReference type="PROSITE" id="PS51412"/>
    </source>
</evidence>
<dbReference type="Proteomes" id="UP001249851">
    <property type="component" value="Unassembled WGS sequence"/>
</dbReference>
<sequence>PKQNINLVTNVSFSLQGPATRYMHNIELQKQVDKSARTVEKQERHIEALESQFGEINAGRLAKSKVCIRRHWKSAVIILLCLAVSVLATLVSLSTVRSRYDDSSSEQSPQKSSLNLEMPLGQGQGGKSSLNFGVRLDSHLQECQEAHWKRSFPDLDYAFFGYDILKGYPLASGHDPGFTHPIFVSKYSSGKQTSDCRYSVPEGLIVVPDVSCVTSFSSKVIRNKVEMSSSLATAANVEGGRWGFKFSASASYKQSVAQMSSGEYLYIISQAQCRYYFSKLDATDPPPFHPGFVSWAKKLASSDSSQDDLVQFIEYFGTHYASEITFGARFMKQHKVSQPKYEELREKDVSVEAQASYSGLFSVGGGFSLNSKQRSAASNFQESVETSTITVGAAPPSNGDAMTWASSVQENPVPTKYSLSPVYDLFTERFAKHLPGIDLNAMRQRLVNTSRNYCWILKKKGKIDSCYRYLSNVDEAGCRASCLLEDTCLAVQFSATTRGCKLLDTKPRWVKDEAKSKIVVFLTRLQRERNTLVFNELKVKTTQQPRRSEIAGNITECNSSCFQDAFCAAFVFCVPSRTGSWCKTSKNCLLYSKQQVAAVEEDKYSEMYFVWKDYAHVTDKPQINRRKRKVIPDEKKDV</sequence>
<keyword evidence="2" id="KW-1133">Transmembrane helix</keyword>
<dbReference type="Pfam" id="PF01823">
    <property type="entry name" value="MACPF"/>
    <property type="match status" value="1"/>
</dbReference>
<dbReference type="SMART" id="SM00457">
    <property type="entry name" value="MACPF"/>
    <property type="match status" value="1"/>
</dbReference>
<keyword evidence="2" id="KW-0812">Transmembrane</keyword>